<sequence length="68" mass="8211">MKPVLCTNSERRSDIITIDRSTTPFSDVREFHSVDEDLALERFLRFVMAKRISYDSDEKWNDEAWRWV</sequence>
<accession>A0A183G1K7</accession>
<gene>
    <name evidence="1" type="ORF">HPBE_LOCUS15091</name>
</gene>
<keyword evidence="2" id="KW-1185">Reference proteome</keyword>
<reference evidence="3" key="2">
    <citation type="submission" date="2019-09" db="UniProtKB">
        <authorList>
            <consortium name="WormBaseParasite"/>
        </authorList>
    </citation>
    <scope>IDENTIFICATION</scope>
</reference>
<accession>A0A3P8DZS1</accession>
<organism evidence="2 3">
    <name type="scientific">Heligmosomoides polygyrus</name>
    <name type="common">Parasitic roundworm</name>
    <dbReference type="NCBI Taxonomy" id="6339"/>
    <lineage>
        <taxon>Eukaryota</taxon>
        <taxon>Metazoa</taxon>
        <taxon>Ecdysozoa</taxon>
        <taxon>Nematoda</taxon>
        <taxon>Chromadorea</taxon>
        <taxon>Rhabditida</taxon>
        <taxon>Rhabditina</taxon>
        <taxon>Rhabditomorpha</taxon>
        <taxon>Strongyloidea</taxon>
        <taxon>Heligmosomidae</taxon>
        <taxon>Heligmosomoides</taxon>
    </lineage>
</organism>
<name>A0A183G1K7_HELPZ</name>
<dbReference type="WBParaSite" id="HPBE_0001509001-mRNA-1">
    <property type="protein sequence ID" value="HPBE_0001509001-mRNA-1"/>
    <property type="gene ID" value="HPBE_0001509001"/>
</dbReference>
<protein>
    <submittedName>
        <fullName evidence="3">Prophage protein</fullName>
    </submittedName>
</protein>
<dbReference type="EMBL" id="UZAH01028686">
    <property type="protein sequence ID" value="VDP01733.1"/>
    <property type="molecule type" value="Genomic_DNA"/>
</dbReference>
<reference evidence="1 2" key="1">
    <citation type="submission" date="2018-11" db="EMBL/GenBank/DDBJ databases">
        <authorList>
            <consortium name="Pathogen Informatics"/>
        </authorList>
    </citation>
    <scope>NUCLEOTIDE SEQUENCE [LARGE SCALE GENOMIC DNA]</scope>
</reference>
<dbReference type="Proteomes" id="UP000050761">
    <property type="component" value="Unassembled WGS sequence"/>
</dbReference>
<evidence type="ECO:0000313" key="2">
    <source>
        <dbReference type="Proteomes" id="UP000050761"/>
    </source>
</evidence>
<evidence type="ECO:0000313" key="3">
    <source>
        <dbReference type="WBParaSite" id="HPBE_0001509001-mRNA-1"/>
    </source>
</evidence>
<evidence type="ECO:0000313" key="1">
    <source>
        <dbReference type="EMBL" id="VDP01733.1"/>
    </source>
</evidence>
<proteinExistence type="predicted"/>
<dbReference type="AlphaFoldDB" id="A0A183G1K7"/>